<feature type="repeat" description="TPR" evidence="2">
    <location>
        <begin position="74"/>
        <end position="107"/>
    </location>
</feature>
<evidence type="ECO:0000313" key="3">
    <source>
        <dbReference type="EMBL" id="MFA9459360.1"/>
    </source>
</evidence>
<dbReference type="InterPro" id="IPR026634">
    <property type="entry name" value="TPST-like"/>
</dbReference>
<evidence type="ECO:0000313" key="4">
    <source>
        <dbReference type="Proteomes" id="UP001575181"/>
    </source>
</evidence>
<dbReference type="Gene3D" id="3.40.50.300">
    <property type="entry name" value="P-loop containing nucleotide triphosphate hydrolases"/>
    <property type="match status" value="2"/>
</dbReference>
<sequence>MTQQTAAEWVQHGLGFHQQGDLASAEACYQRALEADPASFNALHFFGMAKFQQGEPEAAEELIRQSIDLRPDSPLFRYNFGQFLENQNRLDEALWAYEYAFTLDPTMAAALNERGRILQQVDRGVEAEAAYRQVLEIEPDMAAAHTNLGVALWSQGDLPGALDQLTQACAKDPEQLLPHIHLVALLLQMGRAEHAVEAAEKARQIGLSHPLLEVKQAEAEKEVGSQGKAAARLEAVLQDDPRNFEALYTLAPLAGRLDVSFPQREAESLFHDPHLDRDGRSLLGFSLGAYSDSRKEHDAAFLYWLEANQAEEEQADARKTEQLLSHWRELRKVYSKEVIDQLATWGDQESEPIFVVGTPRSGTTLIEQILASHSRVTGVGESGLVEGVLRDYLGINGNAEGGGSASSLSPERCSELGAAYMHKLRELAPGADRIVEKTPGNAHNLGLIRALFPNARVIFASRDPLDSGISMFSLRFSQSVDFSFDLETLGRYLHGFQEQMGHWQKVLPSSFLLKVEYEDLVTDPGRWVREMLAHCGLEWEEECLRFFETKRTVRTASMSQVRQPIYKSSVKRWPRYAIHIRPLARAAGLEERLPTEAREEFRSFSRLGERQLARGQMQDAIHSFRRAMMWEPSRRGRINVLLGQALERAERFQEAEACFRAAGEAGIDPEPLGLEGDLELARVRCLRKMEGMQKAAELLEARPVCQQIPEKLERAWLALWSGELQGAQSQFEEVLEERQDEEAWQGWLQVTEQLGRTEEAQEMLASSMAERPESALPIRLFADLLLQQEKFEQAEPWVARALELAPHCHKSHMIAAAFHYNRDRLDAAEHSVNHALSFCPDHLPAHLIAARIHLAQGQFRLAHASAREALGVRDNYEARTLWGRTLILMGSGEAGLAEIRKARRGYSREPSFWFQEAGALEELNRRAEAMELLQTARERFPEDEDLRFLELQLLRQEGATAEALEGLLSLPESFEKLPRYHSELGFLYDRRGEVDRAMGHFQEANDRFAARSAARRFPKEVSQSRIARLKSSMNENWVRHWRVSSRPTGWENPPVFLLGFPRSGTTLLDQVLSSHSQMAVIEEKPAFEAVLGELRRQFGGDLKGLVELTDRDIAELQEFYRRTLAENSENPENPMLVDKMPLRTVDAGMVYRLFPDARFIFARRHPADCVLSAFMQLFVPNTEMANFHSLAAGSNYYRAVMELWGQIRWLFPGMQVHEVRYEELVEDFDGVVGALLDFLGLPWEEGVRAYRDTARGRGRVATPSRTQVTQPLYQHARYRWRRYREYFGEAWEELLPFIRAAGYSEN</sequence>
<protein>
    <submittedName>
        <fullName evidence="3">Sulfotransferase</fullName>
    </submittedName>
</protein>
<comment type="caution">
    <text evidence="3">The sequence shown here is derived from an EMBL/GenBank/DDBJ whole genome shotgun (WGS) entry which is preliminary data.</text>
</comment>
<dbReference type="InterPro" id="IPR011990">
    <property type="entry name" value="TPR-like_helical_dom_sf"/>
</dbReference>
<dbReference type="Pfam" id="PF13469">
    <property type="entry name" value="Sulfotransfer_3"/>
    <property type="match status" value="2"/>
</dbReference>
<dbReference type="Gene3D" id="1.25.40.10">
    <property type="entry name" value="Tetratricopeptide repeat domain"/>
    <property type="match status" value="4"/>
</dbReference>
<dbReference type="RefSeq" id="WP_373654150.1">
    <property type="nucleotide sequence ID" value="NZ_JBGUAW010000001.1"/>
</dbReference>
<proteinExistence type="predicted"/>
<dbReference type="Proteomes" id="UP001575181">
    <property type="component" value="Unassembled WGS sequence"/>
</dbReference>
<dbReference type="Pfam" id="PF13432">
    <property type="entry name" value="TPR_16"/>
    <property type="match status" value="2"/>
</dbReference>
<dbReference type="PANTHER" id="PTHR12788">
    <property type="entry name" value="PROTEIN-TYROSINE SULFOTRANSFERASE 2"/>
    <property type="match status" value="1"/>
</dbReference>
<evidence type="ECO:0000256" key="2">
    <source>
        <dbReference type="PROSITE-ProRule" id="PRU00339"/>
    </source>
</evidence>
<feature type="repeat" description="TPR" evidence="2">
    <location>
        <begin position="40"/>
        <end position="73"/>
    </location>
</feature>
<feature type="repeat" description="TPR" evidence="2">
    <location>
        <begin position="142"/>
        <end position="175"/>
    </location>
</feature>
<accession>A0ABV4TS22</accession>
<feature type="repeat" description="TPR" evidence="2">
    <location>
        <begin position="6"/>
        <end position="39"/>
    </location>
</feature>
<keyword evidence="4" id="KW-1185">Reference proteome</keyword>
<evidence type="ECO:0000256" key="1">
    <source>
        <dbReference type="ARBA" id="ARBA00022679"/>
    </source>
</evidence>
<organism evidence="3 4">
    <name type="scientific">Thiohalorhabdus methylotrophus</name>
    <dbReference type="NCBI Taxonomy" id="3242694"/>
    <lineage>
        <taxon>Bacteria</taxon>
        <taxon>Pseudomonadati</taxon>
        <taxon>Pseudomonadota</taxon>
        <taxon>Gammaproteobacteria</taxon>
        <taxon>Thiohalorhabdales</taxon>
        <taxon>Thiohalorhabdaceae</taxon>
        <taxon>Thiohalorhabdus</taxon>
    </lineage>
</organism>
<keyword evidence="1" id="KW-0808">Transferase</keyword>
<dbReference type="InterPro" id="IPR027417">
    <property type="entry name" value="P-loop_NTPase"/>
</dbReference>
<reference evidence="3 4" key="1">
    <citation type="submission" date="2024-08" db="EMBL/GenBank/DDBJ databases">
        <title>Whole-genome sequencing of halo(alkali)philic microorganisms from hypersaline lakes.</title>
        <authorList>
            <person name="Sorokin D.Y."/>
            <person name="Merkel A.Y."/>
            <person name="Messina E."/>
            <person name="Yakimov M."/>
        </authorList>
    </citation>
    <scope>NUCLEOTIDE SEQUENCE [LARGE SCALE GENOMIC DNA]</scope>
    <source>
        <strain evidence="3 4">Cl-TMA</strain>
    </source>
</reference>
<keyword evidence="2" id="KW-0802">TPR repeat</keyword>
<dbReference type="EMBL" id="JBGUAW010000001">
    <property type="protein sequence ID" value="MFA9459360.1"/>
    <property type="molecule type" value="Genomic_DNA"/>
</dbReference>
<dbReference type="SUPFAM" id="SSF48452">
    <property type="entry name" value="TPR-like"/>
    <property type="match status" value="3"/>
</dbReference>
<feature type="repeat" description="TPR" evidence="2">
    <location>
        <begin position="601"/>
        <end position="634"/>
    </location>
</feature>
<dbReference type="SUPFAM" id="SSF52540">
    <property type="entry name" value="P-loop containing nucleoside triphosphate hydrolases"/>
    <property type="match status" value="2"/>
</dbReference>
<dbReference type="InterPro" id="IPR019734">
    <property type="entry name" value="TPR_rpt"/>
</dbReference>
<dbReference type="PANTHER" id="PTHR12788:SF10">
    <property type="entry name" value="PROTEIN-TYROSINE SULFOTRANSFERASE"/>
    <property type="match status" value="1"/>
</dbReference>
<dbReference type="PROSITE" id="PS50005">
    <property type="entry name" value="TPR"/>
    <property type="match status" value="6"/>
</dbReference>
<name>A0ABV4TS22_9GAMM</name>
<gene>
    <name evidence="3" type="ORF">ACERLL_00780</name>
</gene>
<dbReference type="SMART" id="SM00028">
    <property type="entry name" value="TPR"/>
    <property type="match status" value="12"/>
</dbReference>
<feature type="repeat" description="TPR" evidence="2">
    <location>
        <begin position="108"/>
        <end position="141"/>
    </location>
</feature>
<dbReference type="Pfam" id="PF14559">
    <property type="entry name" value="TPR_19"/>
    <property type="match status" value="1"/>
</dbReference>
<dbReference type="Pfam" id="PF12895">
    <property type="entry name" value="ANAPC3"/>
    <property type="match status" value="1"/>
</dbReference>